<evidence type="ECO:0000313" key="14">
    <source>
        <dbReference type="Proteomes" id="UP001589773"/>
    </source>
</evidence>
<keyword evidence="3" id="KW-1003">Cell membrane</keyword>
<evidence type="ECO:0000256" key="7">
    <source>
        <dbReference type="ARBA" id="ARBA00022984"/>
    </source>
</evidence>
<dbReference type="PANTHER" id="PTHR32282">
    <property type="entry name" value="BINDING PROTEIN TRANSPEPTIDASE, PUTATIVE-RELATED"/>
    <property type="match status" value="1"/>
</dbReference>
<keyword evidence="6" id="KW-0133">Cell shape</keyword>
<protein>
    <submittedName>
        <fullName evidence="13">Transglycosylase domain-containing protein</fullName>
    </submittedName>
</protein>
<comment type="subcellular location">
    <subcellularLocation>
        <location evidence="1">Cell membrane</location>
    </subcellularLocation>
</comment>
<evidence type="ECO:0000256" key="3">
    <source>
        <dbReference type="ARBA" id="ARBA00022475"/>
    </source>
</evidence>
<evidence type="ECO:0000256" key="4">
    <source>
        <dbReference type="ARBA" id="ARBA00022676"/>
    </source>
</evidence>
<proteinExistence type="predicted"/>
<name>A0ABV6FJS7_9BURK</name>
<dbReference type="EMBL" id="JBHLWP010000016">
    <property type="protein sequence ID" value="MFC0253793.1"/>
    <property type="molecule type" value="Genomic_DNA"/>
</dbReference>
<dbReference type="InterPro" id="IPR036950">
    <property type="entry name" value="PBP_transglycosylase"/>
</dbReference>
<evidence type="ECO:0000256" key="9">
    <source>
        <dbReference type="ARBA" id="ARBA00023316"/>
    </source>
</evidence>
<organism evidence="13 14">
    <name type="scientific">Massilia consociata</name>
    <dbReference type="NCBI Taxonomy" id="760117"/>
    <lineage>
        <taxon>Bacteria</taxon>
        <taxon>Pseudomonadati</taxon>
        <taxon>Pseudomonadota</taxon>
        <taxon>Betaproteobacteria</taxon>
        <taxon>Burkholderiales</taxon>
        <taxon>Oxalobacteraceae</taxon>
        <taxon>Telluria group</taxon>
        <taxon>Massilia</taxon>
    </lineage>
</organism>
<reference evidence="13 14" key="1">
    <citation type="submission" date="2024-09" db="EMBL/GenBank/DDBJ databases">
        <authorList>
            <person name="Sun Q."/>
            <person name="Mori K."/>
        </authorList>
    </citation>
    <scope>NUCLEOTIDE SEQUENCE [LARGE SCALE GENOMIC DNA]</scope>
    <source>
        <strain evidence="13 14">CCM 7792</strain>
    </source>
</reference>
<evidence type="ECO:0000256" key="5">
    <source>
        <dbReference type="ARBA" id="ARBA00022679"/>
    </source>
</evidence>
<evidence type="ECO:0000256" key="8">
    <source>
        <dbReference type="ARBA" id="ARBA00023136"/>
    </source>
</evidence>
<comment type="pathway">
    <text evidence="2">Cell wall biogenesis; peptidoglycan biosynthesis.</text>
</comment>
<comment type="catalytic activity">
    <reaction evidence="11">
        <text>[GlcNAc-(1-&gt;4)-Mur2Ac(oyl-L-Ala-gamma-D-Glu-L-Lys-D-Ala-D-Ala)](n)-di-trans,octa-cis-undecaprenyl diphosphate + beta-D-GlcNAc-(1-&gt;4)-Mur2Ac(oyl-L-Ala-gamma-D-Glu-L-Lys-D-Ala-D-Ala)-di-trans,octa-cis-undecaprenyl diphosphate = [GlcNAc-(1-&gt;4)-Mur2Ac(oyl-L-Ala-gamma-D-Glu-L-Lys-D-Ala-D-Ala)](n+1)-di-trans,octa-cis-undecaprenyl diphosphate + di-trans,octa-cis-undecaprenyl diphosphate + H(+)</text>
        <dbReference type="Rhea" id="RHEA:23708"/>
        <dbReference type="Rhea" id="RHEA-COMP:9602"/>
        <dbReference type="Rhea" id="RHEA-COMP:9603"/>
        <dbReference type="ChEBI" id="CHEBI:15378"/>
        <dbReference type="ChEBI" id="CHEBI:58405"/>
        <dbReference type="ChEBI" id="CHEBI:60033"/>
        <dbReference type="ChEBI" id="CHEBI:78435"/>
        <dbReference type="EC" id="2.4.99.28"/>
    </reaction>
</comment>
<dbReference type="PANTHER" id="PTHR32282:SF11">
    <property type="entry name" value="PENICILLIN-BINDING PROTEIN 1B"/>
    <property type="match status" value="1"/>
</dbReference>
<evidence type="ECO:0000256" key="2">
    <source>
        <dbReference type="ARBA" id="ARBA00004752"/>
    </source>
</evidence>
<dbReference type="InterPro" id="IPR001264">
    <property type="entry name" value="Glyco_trans_51"/>
</dbReference>
<keyword evidence="9" id="KW-0961">Cell wall biogenesis/degradation</keyword>
<keyword evidence="5" id="KW-0808">Transferase</keyword>
<dbReference type="Pfam" id="PF00912">
    <property type="entry name" value="Transgly"/>
    <property type="match status" value="1"/>
</dbReference>
<evidence type="ECO:0000256" key="11">
    <source>
        <dbReference type="ARBA" id="ARBA00049902"/>
    </source>
</evidence>
<evidence type="ECO:0000256" key="1">
    <source>
        <dbReference type="ARBA" id="ARBA00004236"/>
    </source>
</evidence>
<dbReference type="SUPFAM" id="SSF53955">
    <property type="entry name" value="Lysozyme-like"/>
    <property type="match status" value="1"/>
</dbReference>
<comment type="catalytic activity">
    <reaction evidence="10">
        <text>Preferential cleavage: (Ac)2-L-Lys-D-Ala-|-D-Ala. Also transpeptidation of peptidyl-alanyl moieties that are N-acyl substituents of D-alanine.</text>
        <dbReference type="EC" id="3.4.16.4"/>
    </reaction>
</comment>
<keyword evidence="8" id="KW-0472">Membrane</keyword>
<evidence type="ECO:0000259" key="12">
    <source>
        <dbReference type="Pfam" id="PF00912"/>
    </source>
</evidence>
<evidence type="ECO:0000256" key="10">
    <source>
        <dbReference type="ARBA" id="ARBA00034000"/>
    </source>
</evidence>
<dbReference type="InterPro" id="IPR023346">
    <property type="entry name" value="Lysozyme-like_dom_sf"/>
</dbReference>
<keyword evidence="7" id="KW-0573">Peptidoglycan synthesis</keyword>
<dbReference type="RefSeq" id="WP_379680964.1">
    <property type="nucleotide sequence ID" value="NZ_JBHLWP010000016.1"/>
</dbReference>
<keyword evidence="4" id="KW-0328">Glycosyltransferase</keyword>
<accession>A0ABV6FJS7</accession>
<dbReference type="InterPro" id="IPR050396">
    <property type="entry name" value="Glycosyltr_51/Transpeptidase"/>
</dbReference>
<keyword evidence="14" id="KW-1185">Reference proteome</keyword>
<gene>
    <name evidence="13" type="ORF">ACFFJK_17990</name>
</gene>
<comment type="caution">
    <text evidence="13">The sequence shown here is derived from an EMBL/GenBank/DDBJ whole genome shotgun (WGS) entry which is preliminary data.</text>
</comment>
<dbReference type="Gene3D" id="1.10.3810.10">
    <property type="entry name" value="Biosynthetic peptidoglycan transglycosylase-like"/>
    <property type="match status" value="1"/>
</dbReference>
<feature type="domain" description="Glycosyl transferase family 51" evidence="12">
    <location>
        <begin position="119"/>
        <end position="205"/>
    </location>
</feature>
<sequence>MRKRWLPGYVLAVAIVYLLSAAAWAWASFDDAIASFKPLETIQLSKRQTAILLRVEDPAFYEHAGVSIGAGHGVATISSALARDVFLLHGEVDGLRGALQGFYRGVFNCCKRIDLGRDVMALVLDARMSKQAQLALYGASVYMGTHRGRQIAGLDEAARSYLGKPLATVTEQEFIRLVAMIKAPNHYHPSRNPAALDERAARIAALLAGRCAPDGWFDSEFAGCAGQRRGAEAI</sequence>
<evidence type="ECO:0000256" key="6">
    <source>
        <dbReference type="ARBA" id="ARBA00022960"/>
    </source>
</evidence>
<evidence type="ECO:0000313" key="13">
    <source>
        <dbReference type="EMBL" id="MFC0253793.1"/>
    </source>
</evidence>
<dbReference type="Proteomes" id="UP001589773">
    <property type="component" value="Unassembled WGS sequence"/>
</dbReference>